<keyword evidence="10" id="KW-0411">Iron-sulfur</keyword>
<comment type="pathway">
    <text evidence="3">Cofactor biosynthesis; Fe-Mo cofactor biosynthesis.</text>
</comment>
<evidence type="ECO:0000256" key="13">
    <source>
        <dbReference type="ARBA" id="ARBA00030926"/>
    </source>
</evidence>
<evidence type="ECO:0000313" key="17">
    <source>
        <dbReference type="Proteomes" id="UP000683429"/>
    </source>
</evidence>
<dbReference type="EMBL" id="CP076607">
    <property type="protein sequence ID" value="QWU18466.1"/>
    <property type="molecule type" value="Genomic_DNA"/>
</dbReference>
<protein>
    <recommendedName>
        <fullName evidence="5">FeMo cofactor biosynthesis protein NifB</fullName>
    </recommendedName>
    <alternativeName>
        <fullName evidence="14">Nitrogenase cofactor maturase NifB</fullName>
    </alternativeName>
    <alternativeName>
        <fullName evidence="13">Radical SAM assemblase NifB</fullName>
    </alternativeName>
</protein>
<evidence type="ECO:0000256" key="10">
    <source>
        <dbReference type="ARBA" id="ARBA00023014"/>
    </source>
</evidence>
<evidence type="ECO:0000256" key="14">
    <source>
        <dbReference type="ARBA" id="ARBA00032102"/>
    </source>
</evidence>
<dbReference type="Pfam" id="PF02579">
    <property type="entry name" value="Nitro_FeMo-Co"/>
    <property type="match status" value="1"/>
</dbReference>
<keyword evidence="8" id="KW-0479">Metal-binding</keyword>
<keyword evidence="6" id="KW-0004">4Fe-4S</keyword>
<dbReference type="CDD" id="cd01335">
    <property type="entry name" value="Radical_SAM"/>
    <property type="match status" value="1"/>
</dbReference>
<evidence type="ECO:0000256" key="5">
    <source>
        <dbReference type="ARBA" id="ARBA00021702"/>
    </source>
</evidence>
<dbReference type="InterPro" id="IPR000385">
    <property type="entry name" value="MoaA_NifB_PqqE_Fe-S-bd_CS"/>
</dbReference>
<dbReference type="Pfam" id="PF04055">
    <property type="entry name" value="Radical_SAM"/>
    <property type="match status" value="1"/>
</dbReference>
<dbReference type="PANTHER" id="PTHR43787">
    <property type="entry name" value="FEMO COFACTOR BIOSYNTHESIS PROTEIN NIFB-RELATED"/>
    <property type="match status" value="1"/>
</dbReference>
<dbReference type="SFLD" id="SFLDG01067">
    <property type="entry name" value="SPASM/twitch_domain_containing"/>
    <property type="match status" value="1"/>
</dbReference>
<evidence type="ECO:0000256" key="2">
    <source>
        <dbReference type="ARBA" id="ARBA00003522"/>
    </source>
</evidence>
<accession>A0ABX8HJ93</accession>
<comment type="cofactor">
    <cofactor evidence="1">
        <name>[4Fe-4S] cluster</name>
        <dbReference type="ChEBI" id="CHEBI:49883"/>
    </cofactor>
</comment>
<dbReference type="PROSITE" id="PS01305">
    <property type="entry name" value="MOAA_NIFB_PQQE"/>
    <property type="match status" value="1"/>
</dbReference>
<feature type="domain" description="Radical SAM core" evidence="15">
    <location>
        <begin position="30"/>
        <end position="277"/>
    </location>
</feature>
<comment type="function">
    <text evidence="2">Involved in the biosynthesis of the iron-molybdenum cofactor (FeMo-co or M-cluster) found in the dinitrogenase enzyme of the nitrogenase complex in nitrogen-fixing microorganisms. NifB catalyzes the crucial step of radical SAM-dependent carbide insertion that occurs concomitant with the insertion of a 9th sulfur and the rearrangement/coupling of two [4Fe-4S] clusters into a [8Fe-9S-C] cluster, the precursor to the M-cluster.</text>
</comment>
<proteinExistence type="inferred from homology"/>
<dbReference type="InterPro" id="IPR005980">
    <property type="entry name" value="Nase_CF_NifB"/>
</dbReference>
<keyword evidence="17" id="KW-1185">Reference proteome</keyword>
<keyword evidence="7" id="KW-0949">S-adenosyl-L-methionine</keyword>
<reference evidence="16 17" key="1">
    <citation type="submission" date="2021-06" db="EMBL/GenBank/DDBJ databases">
        <title>Whole genome sequence of Paenibacillus sophorae DSM23020 for comparative genomics.</title>
        <authorList>
            <person name="Kim M.-J."/>
            <person name="Lee G."/>
            <person name="Shin J.-H."/>
        </authorList>
    </citation>
    <scope>NUCLEOTIDE SEQUENCE [LARGE SCALE GENOMIC DNA]</scope>
    <source>
        <strain evidence="16 17">DSM 23020</strain>
    </source>
</reference>
<dbReference type="InterPro" id="IPR036105">
    <property type="entry name" value="DiNase_FeMo-co_biosyn_sf"/>
</dbReference>
<dbReference type="Proteomes" id="UP000683429">
    <property type="component" value="Chromosome"/>
</dbReference>
<evidence type="ECO:0000256" key="4">
    <source>
        <dbReference type="ARBA" id="ARBA00006804"/>
    </source>
</evidence>
<evidence type="ECO:0000256" key="12">
    <source>
        <dbReference type="ARBA" id="ARBA00023239"/>
    </source>
</evidence>
<evidence type="ECO:0000313" key="16">
    <source>
        <dbReference type="EMBL" id="QWU18466.1"/>
    </source>
</evidence>
<evidence type="ECO:0000256" key="7">
    <source>
        <dbReference type="ARBA" id="ARBA00022691"/>
    </source>
</evidence>
<evidence type="ECO:0000256" key="6">
    <source>
        <dbReference type="ARBA" id="ARBA00022485"/>
    </source>
</evidence>
<name>A0ABX8HJ93_9BACL</name>
<evidence type="ECO:0000256" key="8">
    <source>
        <dbReference type="ARBA" id="ARBA00022723"/>
    </source>
</evidence>
<dbReference type="InterPro" id="IPR058240">
    <property type="entry name" value="rSAM_sf"/>
</dbReference>
<keyword evidence="12" id="KW-0456">Lyase</keyword>
<dbReference type="InterPro" id="IPR003731">
    <property type="entry name" value="Di-Nase_FeMo-co_biosynth"/>
</dbReference>
<comment type="similarity">
    <text evidence="4">Belongs to the radical SAM superfamily. NifB family.</text>
</comment>
<dbReference type="SUPFAM" id="SSF102114">
    <property type="entry name" value="Radical SAM enzymes"/>
    <property type="match status" value="1"/>
</dbReference>
<dbReference type="SUPFAM" id="SSF53146">
    <property type="entry name" value="Nitrogenase accessory factor-like"/>
    <property type="match status" value="1"/>
</dbReference>
<dbReference type="NCBIfam" id="TIGR01290">
    <property type="entry name" value="nifB"/>
    <property type="match status" value="1"/>
</dbReference>
<evidence type="ECO:0000259" key="15">
    <source>
        <dbReference type="PROSITE" id="PS51918"/>
    </source>
</evidence>
<dbReference type="Gene3D" id="3.30.420.130">
    <property type="entry name" value="Dinitrogenase iron-molybdenum cofactor biosynthesis domain"/>
    <property type="match status" value="1"/>
</dbReference>
<dbReference type="PROSITE" id="PS51918">
    <property type="entry name" value="RADICAL_SAM"/>
    <property type="match status" value="1"/>
</dbReference>
<sequence length="466" mass="50843">MKGDAGQIEGKVVFALANESRHPCYDEMAHHYFARMHVAVAPKCNINCNYCNIKYDCVTESRPGVVSKVLTPQEAYAKVRSTLASLPQLTVVGIAGPGDPLANPRETFETFGLLSEGLPELQLCLSTNGLKLPDYSEDIVRHRIAHVTVTVNAVDPQIGAEVYRGVFFRGKAYRGRDAAELLLHNQLEGIRRIAERGVKVKVNSVLIPGVNDSHLIKVTEAVKVAGAFSHNIMPLILSTGSVYEKEGRKEPAPSLTLQVQARSEAVMPVMRHCRQCRADAVGLIGDDLGVKTENALAREYNPAAREELLIRLDRTAAERKRREANPGEQGERGSMRIAVATRGGGQVNVHFGHAREFLVYEVSGQGQKLLGVRRIQAYCNGKAECGEADKEAILDETVALLQDCSIVLCAAIGPGPAERLARAGLTALVRKGEIGKLLEQCAKYHRFFTSISRSPSEFCPSAAQQR</sequence>
<keyword evidence="9" id="KW-0408">Iron</keyword>
<dbReference type="SFLD" id="SFLDG01068">
    <property type="entry name" value="FeMo_cofactor_biosynthesis_pro"/>
    <property type="match status" value="1"/>
</dbReference>
<keyword evidence="11" id="KW-0535">Nitrogen fixation</keyword>
<organism evidence="16 17">
    <name type="scientific">Paenibacillus sophorae</name>
    <dbReference type="NCBI Taxonomy" id="1333845"/>
    <lineage>
        <taxon>Bacteria</taxon>
        <taxon>Bacillati</taxon>
        <taxon>Bacillota</taxon>
        <taxon>Bacilli</taxon>
        <taxon>Bacillales</taxon>
        <taxon>Paenibacillaceae</taxon>
        <taxon>Paenibacillus</taxon>
    </lineage>
</organism>
<dbReference type="CDD" id="cd00852">
    <property type="entry name" value="NifB"/>
    <property type="match status" value="1"/>
</dbReference>
<dbReference type="SFLD" id="SFLDS00029">
    <property type="entry name" value="Radical_SAM"/>
    <property type="match status" value="1"/>
</dbReference>
<dbReference type="InterPro" id="IPR007197">
    <property type="entry name" value="rSAM"/>
</dbReference>
<dbReference type="InterPro" id="IPR034165">
    <property type="entry name" value="NifB_C"/>
</dbReference>
<evidence type="ECO:0000256" key="11">
    <source>
        <dbReference type="ARBA" id="ARBA00023231"/>
    </source>
</evidence>
<dbReference type="SFLD" id="SFLDF00281">
    <property type="entry name" value="FeMo_cofactor_biosynthesis_pro"/>
    <property type="match status" value="1"/>
</dbReference>
<dbReference type="Gene3D" id="3.20.20.70">
    <property type="entry name" value="Aldolase class I"/>
    <property type="match status" value="1"/>
</dbReference>
<dbReference type="InterPro" id="IPR013785">
    <property type="entry name" value="Aldolase_TIM"/>
</dbReference>
<evidence type="ECO:0000256" key="1">
    <source>
        <dbReference type="ARBA" id="ARBA00001966"/>
    </source>
</evidence>
<evidence type="ECO:0000256" key="3">
    <source>
        <dbReference type="ARBA" id="ARBA00005155"/>
    </source>
</evidence>
<gene>
    <name evidence="16" type="primary">nifB</name>
    <name evidence="16" type="ORF">KP014_21795</name>
</gene>
<evidence type="ECO:0000256" key="9">
    <source>
        <dbReference type="ARBA" id="ARBA00023004"/>
    </source>
</evidence>
<dbReference type="PANTHER" id="PTHR43787:SF13">
    <property type="entry name" value="FEMO COFACTOR BIOSYNTHESIS PROTEIN NIFB"/>
    <property type="match status" value="1"/>
</dbReference>